<proteinExistence type="inferred from homology"/>
<dbReference type="PANTHER" id="PTHR23407:SF1">
    <property type="entry name" value="5-FORMYLTETRAHYDROFOLATE CYCLO-LIGASE"/>
    <property type="match status" value="1"/>
</dbReference>
<dbReference type="InterPro" id="IPR024185">
    <property type="entry name" value="FTHF_cligase-like_sf"/>
</dbReference>
<dbReference type="Pfam" id="PF01812">
    <property type="entry name" value="5-FTHF_cyc-lig"/>
    <property type="match status" value="1"/>
</dbReference>
<comment type="similarity">
    <text evidence="1">Belongs to the 5-formyltetrahydrofolate cyclo-ligase family.</text>
</comment>
<evidence type="ECO:0000256" key="3">
    <source>
        <dbReference type="ARBA" id="ARBA00022840"/>
    </source>
</evidence>
<accession>A0A381PLZ0</accession>
<evidence type="ECO:0000256" key="2">
    <source>
        <dbReference type="ARBA" id="ARBA00022741"/>
    </source>
</evidence>
<dbReference type="InterPro" id="IPR037171">
    <property type="entry name" value="NagB/RpiA_transferase-like"/>
</dbReference>
<sequence>MSDNIRQNFRAARRALSKETQREHASAVKNAVGDSFLIRQATVIGCYLASDGEVDLGPTIKLFWERKIATAVPNVRADSMSFCAYTKDTDTAESRWGIREPIASSTIDSNDLGVVLVPLVAFTDQGQRLGRGRGYYDRMFKSSCRPLLIGVAHEIQRARKLTTTESDVLLDGVVSENGLVMVP</sequence>
<protein>
    <recommendedName>
        <fullName evidence="5">5-formyltetrahydrofolate cyclo-ligase</fullName>
    </recommendedName>
</protein>
<dbReference type="NCBIfam" id="TIGR02727">
    <property type="entry name" value="MTHFS_bact"/>
    <property type="match status" value="1"/>
</dbReference>
<dbReference type="PIRSF" id="PIRSF006806">
    <property type="entry name" value="FTHF_cligase"/>
    <property type="match status" value="1"/>
</dbReference>
<dbReference type="GO" id="GO:0005524">
    <property type="term" value="F:ATP binding"/>
    <property type="evidence" value="ECO:0007669"/>
    <property type="project" value="UniProtKB-KW"/>
</dbReference>
<evidence type="ECO:0000256" key="1">
    <source>
        <dbReference type="ARBA" id="ARBA00010638"/>
    </source>
</evidence>
<dbReference type="GO" id="GO:0009396">
    <property type="term" value="P:folic acid-containing compound biosynthetic process"/>
    <property type="evidence" value="ECO:0007669"/>
    <property type="project" value="TreeGrafter"/>
</dbReference>
<dbReference type="SUPFAM" id="SSF100950">
    <property type="entry name" value="NagB/RpiA/CoA transferase-like"/>
    <property type="match status" value="1"/>
</dbReference>
<dbReference type="AlphaFoldDB" id="A0A381PLZ0"/>
<dbReference type="InterPro" id="IPR002698">
    <property type="entry name" value="FTHF_cligase"/>
</dbReference>
<keyword evidence="2" id="KW-0547">Nucleotide-binding</keyword>
<evidence type="ECO:0008006" key="5">
    <source>
        <dbReference type="Google" id="ProtNLM"/>
    </source>
</evidence>
<organism evidence="4">
    <name type="scientific">marine metagenome</name>
    <dbReference type="NCBI Taxonomy" id="408172"/>
    <lineage>
        <taxon>unclassified sequences</taxon>
        <taxon>metagenomes</taxon>
        <taxon>ecological metagenomes</taxon>
    </lineage>
</organism>
<dbReference type="GO" id="GO:0035999">
    <property type="term" value="P:tetrahydrofolate interconversion"/>
    <property type="evidence" value="ECO:0007669"/>
    <property type="project" value="TreeGrafter"/>
</dbReference>
<dbReference type="EMBL" id="UINC01001027">
    <property type="protein sequence ID" value="SUZ68021.1"/>
    <property type="molecule type" value="Genomic_DNA"/>
</dbReference>
<evidence type="ECO:0000313" key="4">
    <source>
        <dbReference type="EMBL" id="SUZ68021.1"/>
    </source>
</evidence>
<name>A0A381PLZ0_9ZZZZ</name>
<gene>
    <name evidence="4" type="ORF">METZ01_LOCUS20875</name>
</gene>
<dbReference type="PANTHER" id="PTHR23407">
    <property type="entry name" value="ATPASE INHIBITOR/5-FORMYLTETRAHYDROFOLATE CYCLO-LIGASE"/>
    <property type="match status" value="1"/>
</dbReference>
<reference evidence="4" key="1">
    <citation type="submission" date="2018-05" db="EMBL/GenBank/DDBJ databases">
        <authorList>
            <person name="Lanie J.A."/>
            <person name="Ng W.-L."/>
            <person name="Kazmierczak K.M."/>
            <person name="Andrzejewski T.M."/>
            <person name="Davidsen T.M."/>
            <person name="Wayne K.J."/>
            <person name="Tettelin H."/>
            <person name="Glass J.I."/>
            <person name="Rusch D."/>
            <person name="Podicherti R."/>
            <person name="Tsui H.-C.T."/>
            <person name="Winkler M.E."/>
        </authorList>
    </citation>
    <scope>NUCLEOTIDE SEQUENCE</scope>
</reference>
<dbReference type="GO" id="GO:0030272">
    <property type="term" value="F:5-formyltetrahydrofolate cyclo-ligase activity"/>
    <property type="evidence" value="ECO:0007669"/>
    <property type="project" value="TreeGrafter"/>
</dbReference>
<dbReference type="Gene3D" id="3.40.50.10420">
    <property type="entry name" value="NagB/RpiA/CoA transferase-like"/>
    <property type="match status" value="1"/>
</dbReference>
<keyword evidence="3" id="KW-0067">ATP-binding</keyword>